<keyword evidence="10 12" id="KW-0413">Isomerase</keyword>
<feature type="binding site" evidence="12">
    <location>
        <position position="370"/>
    </location>
    <ligand>
        <name>Zn(2+)</name>
        <dbReference type="ChEBI" id="CHEBI:29105"/>
        <label>2</label>
    </ligand>
</feature>
<dbReference type="GO" id="GO:0005524">
    <property type="term" value="F:ATP binding"/>
    <property type="evidence" value="ECO:0007669"/>
    <property type="project" value="UniProtKB-UniRule"/>
</dbReference>
<keyword evidence="4 12" id="KW-0547">Nucleotide-binding</keyword>
<dbReference type="CDD" id="cd18804">
    <property type="entry name" value="SF2_C_priA"/>
    <property type="match status" value="1"/>
</dbReference>
<evidence type="ECO:0000259" key="14">
    <source>
        <dbReference type="PROSITE" id="PS51194"/>
    </source>
</evidence>
<feature type="binding site" evidence="12">
    <location>
        <position position="391"/>
    </location>
    <ligand>
        <name>Zn(2+)</name>
        <dbReference type="ChEBI" id="CHEBI:29105"/>
        <label>2</label>
    </ligand>
</feature>
<dbReference type="NCBIfam" id="TIGR00595">
    <property type="entry name" value="priA"/>
    <property type="match status" value="1"/>
</dbReference>
<dbReference type="InterPro" id="IPR041236">
    <property type="entry name" value="PriA_C"/>
</dbReference>
<comment type="subunit">
    <text evidence="12">Component of the replication restart primosome.</text>
</comment>
<evidence type="ECO:0000256" key="2">
    <source>
        <dbReference type="ARBA" id="ARBA00022705"/>
    </source>
</evidence>
<feature type="binding site" evidence="12">
    <location>
        <position position="388"/>
    </location>
    <ligand>
        <name>Zn(2+)</name>
        <dbReference type="ChEBI" id="CHEBI:29105"/>
        <label>2</label>
    </ligand>
</feature>
<keyword evidence="8 12" id="KW-0067">ATP-binding</keyword>
<proteinExistence type="inferred from homology"/>
<dbReference type="InterPro" id="IPR042115">
    <property type="entry name" value="PriA_3primeBD_sf"/>
</dbReference>
<evidence type="ECO:0000256" key="9">
    <source>
        <dbReference type="ARBA" id="ARBA00023125"/>
    </source>
</evidence>
<sequence>MALFAMVALDLPLKQSFTYTIEPAMQDKVAVGHRVVVPFGKREMTGYVIDLMDAFSSPYELKAIKRVIDASPLYGKQLLDLAAWMSRYYLCSLGEALSMMIPGGRREISIPALEVEEDLSFAKIEQLSDEQDAAIKAILKRDKPMYYLYGVTGSGKSEVFLRCAEAAIAEGKAVIYLVPEITLTHQLAQQVTSRFANKVAILHSALTPSQRLKEWKRIISGEVQLAIGARSAVFAPFENLGLIILDEEHENSYKSGNTPRYHARQVAQRRCQQEGATLVMGSATPSLEAYSLMQDGSQVGALHLTKRVAGGSMPKVEVVNLAFEKSLVSSALKQGIKETLDKQKQVILFLNRRGFSYFFHCNSCGYELHCPNCSVALTYHKKSEQMVCHYCGYRTAPMRVCPECRSVDVQYSGFGTEMVEMEIRTLFPKARVERLDTDSAKEKGHVQKTLSDFRQGSIDILLGTQMVAKGLNFPKVELVGIVLADSGMNIPDFRSQERTFSLLVQVSGRAGRYNDQGKVIIQTFHPDNPAIQYALAGNVEGFYNEELAVRKDTGFPPYSRLINLVLRGRNQKKVQEETEKLEALLNSAAVHAKAEVLTSGECPLEMIASNYRYHILISAKDGSSAHHLVATVLASYTPVSAVYLEVDLDPLQLL</sequence>
<evidence type="ECO:0000259" key="13">
    <source>
        <dbReference type="PROSITE" id="PS51192"/>
    </source>
</evidence>
<dbReference type="Pfam" id="PF18319">
    <property type="entry name" value="Zn_ribbon_PriA"/>
    <property type="match status" value="1"/>
</dbReference>
<dbReference type="InterPro" id="IPR027417">
    <property type="entry name" value="P-loop_NTPase"/>
</dbReference>
<feature type="binding site" evidence="12">
    <location>
        <position position="373"/>
    </location>
    <ligand>
        <name>Zn(2+)</name>
        <dbReference type="ChEBI" id="CHEBI:29105"/>
        <label>2</label>
    </ligand>
</feature>
<dbReference type="InterPro" id="IPR011545">
    <property type="entry name" value="DEAD/DEAH_box_helicase_dom"/>
</dbReference>
<dbReference type="STRING" id="158189.SpiBuddy_2288"/>
<evidence type="ECO:0000256" key="5">
    <source>
        <dbReference type="ARBA" id="ARBA00022801"/>
    </source>
</evidence>
<dbReference type="GO" id="GO:0006270">
    <property type="term" value="P:DNA replication initiation"/>
    <property type="evidence" value="ECO:0007669"/>
    <property type="project" value="TreeGrafter"/>
</dbReference>
<dbReference type="GO" id="GO:0006269">
    <property type="term" value="P:DNA replication, synthesis of primer"/>
    <property type="evidence" value="ECO:0007669"/>
    <property type="project" value="UniProtKB-KW"/>
</dbReference>
<dbReference type="PANTHER" id="PTHR30580">
    <property type="entry name" value="PRIMOSOMAL PROTEIN N"/>
    <property type="match status" value="1"/>
</dbReference>
<dbReference type="GO" id="GO:0006302">
    <property type="term" value="P:double-strand break repair"/>
    <property type="evidence" value="ECO:0007669"/>
    <property type="project" value="InterPro"/>
</dbReference>
<feature type="domain" description="Helicase C-terminal" evidence="14">
    <location>
        <begin position="396"/>
        <end position="550"/>
    </location>
</feature>
<dbReference type="GO" id="GO:0016887">
    <property type="term" value="F:ATP hydrolysis activity"/>
    <property type="evidence" value="ECO:0007669"/>
    <property type="project" value="RHEA"/>
</dbReference>
<dbReference type="GO" id="GO:0006310">
    <property type="term" value="P:DNA recombination"/>
    <property type="evidence" value="ECO:0007669"/>
    <property type="project" value="InterPro"/>
</dbReference>
<dbReference type="SMART" id="SM00487">
    <property type="entry name" value="DEXDc"/>
    <property type="match status" value="1"/>
</dbReference>
<evidence type="ECO:0000256" key="3">
    <source>
        <dbReference type="ARBA" id="ARBA00022723"/>
    </source>
</evidence>
<dbReference type="eggNOG" id="COG1198">
    <property type="taxonomic scope" value="Bacteria"/>
</dbReference>
<feature type="binding site" evidence="12">
    <location>
        <position position="404"/>
    </location>
    <ligand>
        <name>Zn(2+)</name>
        <dbReference type="ChEBI" id="CHEBI:29105"/>
        <label>1</label>
    </ligand>
</feature>
<dbReference type="InterPro" id="IPR040498">
    <property type="entry name" value="PriA_CRR"/>
</dbReference>
<dbReference type="Pfam" id="PF00270">
    <property type="entry name" value="DEAD"/>
    <property type="match status" value="1"/>
</dbReference>
<feature type="binding site" evidence="12">
    <location>
        <position position="401"/>
    </location>
    <ligand>
        <name>Zn(2+)</name>
        <dbReference type="ChEBI" id="CHEBI:29105"/>
        <label>1</label>
    </ligand>
</feature>
<dbReference type="HAMAP" id="MF_00983">
    <property type="entry name" value="PriA"/>
    <property type="match status" value="1"/>
</dbReference>
<dbReference type="InterPro" id="IPR005259">
    <property type="entry name" value="PriA"/>
</dbReference>
<dbReference type="Gene3D" id="3.40.1440.60">
    <property type="entry name" value="PriA, 3(prime) DNA-binding domain"/>
    <property type="match status" value="1"/>
</dbReference>
<dbReference type="GO" id="GO:0008270">
    <property type="term" value="F:zinc ion binding"/>
    <property type="evidence" value="ECO:0007669"/>
    <property type="project" value="UniProtKB-UniRule"/>
</dbReference>
<evidence type="ECO:0000256" key="6">
    <source>
        <dbReference type="ARBA" id="ARBA00022806"/>
    </source>
</evidence>
<keyword evidence="5 12" id="KW-0378">Hydrolase</keyword>
<dbReference type="InterPro" id="IPR001650">
    <property type="entry name" value="Helicase_C-like"/>
</dbReference>
<dbReference type="Pfam" id="PF17764">
    <property type="entry name" value="PriA_3primeBD"/>
    <property type="match status" value="1"/>
</dbReference>
<dbReference type="FunFam" id="3.40.50.300:FF:000489">
    <property type="entry name" value="Primosome assembly protein PriA"/>
    <property type="match status" value="1"/>
</dbReference>
<dbReference type="Gene3D" id="3.40.50.300">
    <property type="entry name" value="P-loop containing nucleotide triphosphate hydrolases"/>
    <property type="match status" value="2"/>
</dbReference>
<dbReference type="Pfam" id="PF18074">
    <property type="entry name" value="PriA_C"/>
    <property type="match status" value="1"/>
</dbReference>
<keyword evidence="7 12" id="KW-0862">Zinc</keyword>
<dbReference type="EC" id="5.6.2.4" evidence="12"/>
<dbReference type="SMART" id="SM00490">
    <property type="entry name" value="HELICc"/>
    <property type="match status" value="1"/>
</dbReference>
<keyword evidence="16" id="KW-1185">Reference proteome</keyword>
<dbReference type="PROSITE" id="PS51194">
    <property type="entry name" value="HELICASE_CTER"/>
    <property type="match status" value="1"/>
</dbReference>
<dbReference type="EMBL" id="CP002541">
    <property type="protein sequence ID" value="ADY14107.1"/>
    <property type="molecule type" value="Genomic_DNA"/>
</dbReference>
<evidence type="ECO:0000313" key="15">
    <source>
        <dbReference type="EMBL" id="ADY14107.1"/>
    </source>
</evidence>
<keyword evidence="2 12" id="KW-0235">DNA replication</keyword>
<evidence type="ECO:0000256" key="4">
    <source>
        <dbReference type="ARBA" id="ARBA00022741"/>
    </source>
</evidence>
<comment type="function">
    <text evidence="12">Initiates the restart of stalled replication forks, which reloads the replicative helicase on sites other than the origin of replication. Recognizes and binds to abandoned replication forks and remodels them to uncover a helicase loading site. Promotes assembly of the primosome at these replication forks.</text>
</comment>
<dbReference type="FunFam" id="3.40.1440.60:FF:000001">
    <property type="entry name" value="Primosomal protein N"/>
    <property type="match status" value="1"/>
</dbReference>
<dbReference type="GO" id="GO:0003677">
    <property type="term" value="F:DNA binding"/>
    <property type="evidence" value="ECO:0007669"/>
    <property type="project" value="UniProtKB-UniRule"/>
</dbReference>
<dbReference type="SUPFAM" id="SSF52540">
    <property type="entry name" value="P-loop containing nucleoside triphosphate hydrolases"/>
    <property type="match status" value="1"/>
</dbReference>
<dbReference type="InterPro" id="IPR014001">
    <property type="entry name" value="Helicase_ATP-bd"/>
</dbReference>
<dbReference type="InterPro" id="IPR041222">
    <property type="entry name" value="PriA_3primeBD"/>
</dbReference>
<evidence type="ECO:0000256" key="11">
    <source>
        <dbReference type="ARBA" id="ARBA00048988"/>
    </source>
</evidence>
<comment type="catalytic activity">
    <reaction evidence="12">
        <text>Couples ATP hydrolysis with the unwinding of duplex DNA by translocating in the 3'-5' direction.</text>
        <dbReference type="EC" id="5.6.2.4"/>
    </reaction>
</comment>
<evidence type="ECO:0000256" key="7">
    <source>
        <dbReference type="ARBA" id="ARBA00022833"/>
    </source>
</evidence>
<dbReference type="GO" id="GO:1990077">
    <property type="term" value="C:primosome complex"/>
    <property type="evidence" value="ECO:0007669"/>
    <property type="project" value="UniProtKB-UniRule"/>
</dbReference>
<dbReference type="PANTHER" id="PTHR30580:SF0">
    <property type="entry name" value="PRIMOSOMAL PROTEIN N"/>
    <property type="match status" value="1"/>
</dbReference>
<dbReference type="AlphaFoldDB" id="F0RSJ3"/>
<dbReference type="GO" id="GO:0043138">
    <property type="term" value="F:3'-5' DNA helicase activity"/>
    <property type="evidence" value="ECO:0007669"/>
    <property type="project" value="UniProtKB-EC"/>
</dbReference>
<dbReference type="Pfam" id="PF00271">
    <property type="entry name" value="Helicase_C"/>
    <property type="match status" value="1"/>
</dbReference>
<comment type="similarity">
    <text evidence="12">Belongs to the helicase family. PriA subfamily.</text>
</comment>
<evidence type="ECO:0000256" key="12">
    <source>
        <dbReference type="HAMAP-Rule" id="MF_00983"/>
    </source>
</evidence>
<gene>
    <name evidence="12" type="primary">priA</name>
    <name evidence="15" type="ordered locus">SpiBuddy_2288</name>
</gene>
<comment type="cofactor">
    <cofactor evidence="12">
        <name>Zn(2+)</name>
        <dbReference type="ChEBI" id="CHEBI:29105"/>
    </cofactor>
    <text evidence="12">Binds 2 zinc ions per subunit.</text>
</comment>
<dbReference type="RefSeq" id="WP_013607956.1">
    <property type="nucleotide sequence ID" value="NC_015152.1"/>
</dbReference>
<feature type="domain" description="Helicase ATP-binding" evidence="13">
    <location>
        <begin position="137"/>
        <end position="303"/>
    </location>
</feature>
<evidence type="ECO:0000313" key="16">
    <source>
        <dbReference type="Proteomes" id="UP000008466"/>
    </source>
</evidence>
<comment type="catalytic activity">
    <reaction evidence="11 12">
        <text>ATP + H2O = ADP + phosphate + H(+)</text>
        <dbReference type="Rhea" id="RHEA:13065"/>
        <dbReference type="ChEBI" id="CHEBI:15377"/>
        <dbReference type="ChEBI" id="CHEBI:15378"/>
        <dbReference type="ChEBI" id="CHEBI:30616"/>
        <dbReference type="ChEBI" id="CHEBI:43474"/>
        <dbReference type="ChEBI" id="CHEBI:456216"/>
        <dbReference type="EC" id="5.6.2.4"/>
    </reaction>
</comment>
<evidence type="ECO:0000256" key="1">
    <source>
        <dbReference type="ARBA" id="ARBA00022515"/>
    </source>
</evidence>
<keyword evidence="6 12" id="KW-0347">Helicase</keyword>
<feature type="binding site" evidence="12">
    <location>
        <position position="361"/>
    </location>
    <ligand>
        <name>Zn(2+)</name>
        <dbReference type="ChEBI" id="CHEBI:29105"/>
        <label>1</label>
    </ligand>
</feature>
<dbReference type="Proteomes" id="UP000008466">
    <property type="component" value="Chromosome"/>
</dbReference>
<dbReference type="PROSITE" id="PS51192">
    <property type="entry name" value="HELICASE_ATP_BIND_1"/>
    <property type="match status" value="1"/>
</dbReference>
<dbReference type="CDD" id="cd17929">
    <property type="entry name" value="DEXHc_priA"/>
    <property type="match status" value="1"/>
</dbReference>
<dbReference type="HOGENOM" id="CLU_013353_4_1_12"/>
<evidence type="ECO:0000256" key="8">
    <source>
        <dbReference type="ARBA" id="ARBA00022840"/>
    </source>
</evidence>
<reference evidence="16" key="1">
    <citation type="submission" date="2011-02" db="EMBL/GenBank/DDBJ databases">
        <title>Complete sequence of Spirochaeta sp. Buddy.</title>
        <authorList>
            <person name="Lucas S."/>
            <person name="Copeland A."/>
            <person name="Lapidus A."/>
            <person name="Cheng J.-F."/>
            <person name="Goodwin L."/>
            <person name="Pitluck S."/>
            <person name="Zeytun A."/>
            <person name="Detter J.C."/>
            <person name="Han C."/>
            <person name="Tapia R."/>
            <person name="Land M."/>
            <person name="Hauser L."/>
            <person name="Kyrpides N."/>
            <person name="Ivanova N."/>
            <person name="Mikhailova N."/>
            <person name="Pagani I."/>
            <person name="Ritalahti K.M."/>
            <person name="Loeffler F.E."/>
            <person name="Woyke T."/>
        </authorList>
    </citation>
    <scope>NUCLEOTIDE SEQUENCE [LARGE SCALE GENOMIC DNA]</scope>
    <source>
        <strain evidence="16">ATCC BAA-1886 / DSM 22777 / Buddy</strain>
    </source>
</reference>
<keyword evidence="1 12" id="KW-0639">Primosome</keyword>
<evidence type="ECO:0000256" key="10">
    <source>
        <dbReference type="ARBA" id="ARBA00023235"/>
    </source>
</evidence>
<protein>
    <recommendedName>
        <fullName evidence="12">Replication restart protein PriA</fullName>
    </recommendedName>
    <alternativeName>
        <fullName evidence="12">ATP-dependent DNA helicase PriA</fullName>
        <ecNumber evidence="12">5.6.2.4</ecNumber>
    </alternativeName>
    <alternativeName>
        <fullName evidence="12">DNA 3'-5' helicase PriA</fullName>
    </alternativeName>
</protein>
<dbReference type="KEGG" id="sbu:SpiBuddy_2288"/>
<accession>F0RSJ3</accession>
<feature type="binding site" evidence="12">
    <location>
        <position position="364"/>
    </location>
    <ligand>
        <name>Zn(2+)</name>
        <dbReference type="ChEBI" id="CHEBI:29105"/>
        <label>1</label>
    </ligand>
</feature>
<keyword evidence="9 12" id="KW-0238">DNA-binding</keyword>
<organism evidence="15 16">
    <name type="scientific">Sphaerochaeta globosa (strain ATCC BAA-1886 / DSM 22777 / Buddy)</name>
    <name type="common">Spirochaeta sp. (strain Buddy)</name>
    <dbReference type="NCBI Taxonomy" id="158189"/>
    <lineage>
        <taxon>Bacteria</taxon>
        <taxon>Pseudomonadati</taxon>
        <taxon>Spirochaetota</taxon>
        <taxon>Spirochaetia</taxon>
        <taxon>Spirochaetales</taxon>
        <taxon>Sphaerochaetaceae</taxon>
        <taxon>Sphaerochaeta</taxon>
    </lineage>
</organism>
<keyword evidence="3 12" id="KW-0479">Metal-binding</keyword>
<name>F0RSJ3_SPHGB</name>